<dbReference type="EMBL" id="KV441549">
    <property type="protein sequence ID" value="OAG10274.1"/>
    <property type="molecule type" value="Genomic_DNA"/>
</dbReference>
<accession>A0A177CRW6</accession>
<dbReference type="GeneID" id="28769906"/>
<dbReference type="AlphaFoldDB" id="A0A177CRW6"/>
<dbReference type="InParanoid" id="A0A177CRW6"/>
<reference evidence="2 3" key="1">
    <citation type="submission" date="2016-05" db="EMBL/GenBank/DDBJ databases">
        <title>Comparative analysis of secretome profiles of manganese(II)-oxidizing ascomycete fungi.</title>
        <authorList>
            <consortium name="DOE Joint Genome Institute"/>
            <person name="Zeiner C.A."/>
            <person name="Purvine S.O."/>
            <person name="Zink E.M."/>
            <person name="Wu S."/>
            <person name="Pasa-Tolic L."/>
            <person name="Chaput D.L."/>
            <person name="Haridas S."/>
            <person name="Grigoriev I.V."/>
            <person name="Santelli C.M."/>
            <person name="Hansel C.M."/>
        </authorList>
    </citation>
    <scope>NUCLEOTIDE SEQUENCE [LARGE SCALE GENOMIC DNA]</scope>
    <source>
        <strain evidence="2 3">AP3s5-JAC2a</strain>
    </source>
</reference>
<organism evidence="2 3">
    <name type="scientific">Paraphaeosphaeria sporulosa</name>
    <dbReference type="NCBI Taxonomy" id="1460663"/>
    <lineage>
        <taxon>Eukaryota</taxon>
        <taxon>Fungi</taxon>
        <taxon>Dikarya</taxon>
        <taxon>Ascomycota</taxon>
        <taxon>Pezizomycotina</taxon>
        <taxon>Dothideomycetes</taxon>
        <taxon>Pleosporomycetidae</taxon>
        <taxon>Pleosporales</taxon>
        <taxon>Massarineae</taxon>
        <taxon>Didymosphaeriaceae</taxon>
        <taxon>Paraphaeosphaeria</taxon>
    </lineage>
</organism>
<dbReference type="RefSeq" id="XP_018040639.1">
    <property type="nucleotide sequence ID" value="XM_018186420.1"/>
</dbReference>
<evidence type="ECO:0000256" key="1">
    <source>
        <dbReference type="SAM" id="MobiDB-lite"/>
    </source>
</evidence>
<feature type="region of interest" description="Disordered" evidence="1">
    <location>
        <begin position="24"/>
        <end position="45"/>
    </location>
</feature>
<proteinExistence type="predicted"/>
<gene>
    <name evidence="2" type="ORF">CC84DRAFT_476208</name>
</gene>
<protein>
    <submittedName>
        <fullName evidence="2">Uncharacterized protein</fullName>
    </submittedName>
</protein>
<evidence type="ECO:0000313" key="3">
    <source>
        <dbReference type="Proteomes" id="UP000077069"/>
    </source>
</evidence>
<sequence>MTQMTSIENRPAAHTALASSTEIASRSGLAGEGNPPRWILAHPKRGSKTDPTCVCTRRTACATDVASIVSSGPWQTALIIASTPGANQCGYLLSCHRAVWFNKEAKRSSWLIAALCTIDVADPLSSSEINSATPQFAYHSPHTDEERRFPALRRHTMTRLSARSMALVVLRLWRNVPLLRKDKPNSPARVASQIVWLFRKNFNGRGRC</sequence>
<dbReference type="Proteomes" id="UP000077069">
    <property type="component" value="Unassembled WGS sequence"/>
</dbReference>
<name>A0A177CRW6_9PLEO</name>
<evidence type="ECO:0000313" key="2">
    <source>
        <dbReference type="EMBL" id="OAG10274.1"/>
    </source>
</evidence>
<keyword evidence="3" id="KW-1185">Reference proteome</keyword>